<organism evidence="5 6">
    <name type="scientific">Cecembia rubra</name>
    <dbReference type="NCBI Taxonomy" id="1485585"/>
    <lineage>
        <taxon>Bacteria</taxon>
        <taxon>Pseudomonadati</taxon>
        <taxon>Bacteroidota</taxon>
        <taxon>Cytophagia</taxon>
        <taxon>Cytophagales</taxon>
        <taxon>Cyclobacteriaceae</taxon>
        <taxon>Cecembia</taxon>
    </lineage>
</organism>
<dbReference type="GO" id="GO:0005975">
    <property type="term" value="P:carbohydrate metabolic process"/>
    <property type="evidence" value="ECO:0007669"/>
    <property type="project" value="UniProtKB-ARBA"/>
</dbReference>
<evidence type="ECO:0000256" key="2">
    <source>
        <dbReference type="ARBA" id="ARBA00023295"/>
    </source>
</evidence>
<keyword evidence="1 5" id="KW-0378">Hydrolase</keyword>
<keyword evidence="3" id="KW-0812">Transmembrane</keyword>
<evidence type="ECO:0000259" key="4">
    <source>
        <dbReference type="Pfam" id="PF02838"/>
    </source>
</evidence>
<keyword evidence="6" id="KW-1185">Reference proteome</keyword>
<gene>
    <name evidence="5" type="ORF">CLV48_10551</name>
</gene>
<dbReference type="EMBL" id="PYGF01000005">
    <property type="protein sequence ID" value="PSL04310.1"/>
    <property type="molecule type" value="Genomic_DNA"/>
</dbReference>
<name>A0A2P8E4B3_9BACT</name>
<dbReference type="GO" id="GO:0016798">
    <property type="term" value="F:hydrolase activity, acting on glycosyl bonds"/>
    <property type="evidence" value="ECO:0007669"/>
    <property type="project" value="UniProtKB-KW"/>
</dbReference>
<keyword evidence="3" id="KW-0472">Membrane</keyword>
<evidence type="ECO:0000313" key="5">
    <source>
        <dbReference type="EMBL" id="PSL04310.1"/>
    </source>
</evidence>
<evidence type="ECO:0000256" key="1">
    <source>
        <dbReference type="ARBA" id="ARBA00022801"/>
    </source>
</evidence>
<dbReference type="Pfam" id="PF02838">
    <property type="entry name" value="Glyco_hydro_20b"/>
    <property type="match status" value="1"/>
</dbReference>
<dbReference type="InterPro" id="IPR015882">
    <property type="entry name" value="HEX_bac_N"/>
</dbReference>
<dbReference type="Proteomes" id="UP000240708">
    <property type="component" value="Unassembled WGS sequence"/>
</dbReference>
<feature type="domain" description="Beta-hexosaminidase bacterial type N-terminal" evidence="4">
    <location>
        <begin position="61"/>
        <end position="145"/>
    </location>
</feature>
<dbReference type="SUPFAM" id="SSF55545">
    <property type="entry name" value="beta-N-acetylhexosaminidase-like domain"/>
    <property type="match status" value="1"/>
</dbReference>
<proteinExistence type="predicted"/>
<dbReference type="InterPro" id="IPR029018">
    <property type="entry name" value="Hex-like_dom2"/>
</dbReference>
<feature type="transmembrane region" description="Helical" evidence="3">
    <location>
        <begin position="47"/>
        <end position="67"/>
    </location>
</feature>
<evidence type="ECO:0000313" key="6">
    <source>
        <dbReference type="Proteomes" id="UP000240708"/>
    </source>
</evidence>
<evidence type="ECO:0000256" key="3">
    <source>
        <dbReference type="SAM" id="Phobius"/>
    </source>
</evidence>
<dbReference type="AlphaFoldDB" id="A0A2P8E4B3"/>
<accession>A0A2P8E4B3</accession>
<sequence>MTHKNKLFKGDIARFLTNVQFNSSIIRFFPTNRCYSYSFMKKTMLGLVTYLILGLASGYSQSVYILFDPNVDQARYANKILTEALKGKGYHISPDRGAYDFLLNLDINSVKLEKEAYMIIPDRKVITVNGGDANGLLYGSLSLKEKVLNGIPISEIGFEQEKPELEFRGIKHNLPWDAYRANPALDQHYLTARDINYWEAFLDMMAENRFNVLSLWNLHPFTYMIRPKNFPEASPFTDAEFMQWQELYRGIFRMARERGIETYIVNWSIFVSEEFSKAHKVAKDNFYPHFYVDGDTSEIVKRYTRESVTQVLEEYPDLTGFGISHGEGMGGMTPQQRQDWMNETMIEGMRLANRKTKFIHRVPFSANLGSGGSTSRDTERLTREAMEKIDYFDGPIWVEMKFNWSHAHSTPDLVKVHGGELGDTYFVPEPKNYKITWMARNEDFFTLRWGVPDFIRLHIAKNNHSYVGGYFIGSEGYIPVKDYFTAINKPVDWKYAFQRQWLFYKLWGRLLYNPQTPDEVFKAEFNRRYGKNTEDLLEAFSLSSSTQLRLASVFDSTWDLTLYGEGFMSLDKGTMKYISVDKLINQKTMDPNYISVKDFVGQGTSAGTGYEIKITPLELANRLERDCKRALELVENIELKDNASLLYEVSDVQAWSNLGLHLAEKLRGAVHLQTFRVSASEIHRELAIAHLENALSYWDKVIAVTRPIYKDMPLTPYLHNNNALFHWEHLRPEVEDDISIAKGQKINSLD</sequence>
<keyword evidence="2" id="KW-0326">Glycosidase</keyword>
<keyword evidence="3" id="KW-1133">Transmembrane helix</keyword>
<protein>
    <submittedName>
        <fullName evidence="5">Glycosyl hydrolase family 20</fullName>
    </submittedName>
</protein>
<comment type="caution">
    <text evidence="5">The sequence shown here is derived from an EMBL/GenBank/DDBJ whole genome shotgun (WGS) entry which is preliminary data.</text>
</comment>
<reference evidence="5 6" key="1">
    <citation type="submission" date="2018-03" db="EMBL/GenBank/DDBJ databases">
        <title>Genomic Encyclopedia of Archaeal and Bacterial Type Strains, Phase II (KMG-II): from individual species to whole genera.</title>
        <authorList>
            <person name="Goeker M."/>
        </authorList>
    </citation>
    <scope>NUCLEOTIDE SEQUENCE [LARGE SCALE GENOMIC DNA]</scope>
    <source>
        <strain evidence="5 6">DSM 28057</strain>
    </source>
</reference>